<protein>
    <submittedName>
        <fullName evidence="2">Uncharacterized protein</fullName>
    </submittedName>
</protein>
<gene>
    <name evidence="2" type="ORF">FGO68_gene10471</name>
</gene>
<evidence type="ECO:0000313" key="3">
    <source>
        <dbReference type="Proteomes" id="UP000785679"/>
    </source>
</evidence>
<sequence length="283" mass="32344">MSGNTGGNQSSGVAGEKKTRGRPRRIMGSMDGVSGMHSGGSSSRIDPSNEKYMQQEDRAGGPTDPTNQFESIVREVYEHEPQKKPYLENPRSHPFYDYLQRLSFHHTPTGGATDEPVDVGGILKTQKEVTREYSMLNESKKNMMNCDQVFAFYLRELALGLNSIYYSHKLLKFILFFRDCLNQYGWHKKSENDVKEHQAHQDYEYLLREKLASYDSVRSVNEFTAICNAEFAPEIANEFVTVFFDDHISGQLSRSEVIDLTQHLCHWLFQQKLTCSKLSMVSG</sequence>
<dbReference type="Proteomes" id="UP000785679">
    <property type="component" value="Unassembled WGS sequence"/>
</dbReference>
<dbReference type="EMBL" id="RRYP01008445">
    <property type="protein sequence ID" value="TNV79766.1"/>
    <property type="molecule type" value="Genomic_DNA"/>
</dbReference>
<accession>A0A8J8NTC8</accession>
<dbReference type="OrthoDB" id="10504544at2759"/>
<reference evidence="2" key="1">
    <citation type="submission" date="2019-06" db="EMBL/GenBank/DDBJ databases">
        <authorList>
            <person name="Zheng W."/>
        </authorList>
    </citation>
    <scope>NUCLEOTIDE SEQUENCE</scope>
    <source>
        <strain evidence="2">QDHG01</strain>
    </source>
</reference>
<comment type="caution">
    <text evidence="2">The sequence shown here is derived from an EMBL/GenBank/DDBJ whole genome shotgun (WGS) entry which is preliminary data.</text>
</comment>
<dbReference type="AlphaFoldDB" id="A0A8J8NTC8"/>
<feature type="compositionally biased region" description="Low complexity" evidence="1">
    <location>
        <begin position="27"/>
        <end position="43"/>
    </location>
</feature>
<evidence type="ECO:0000256" key="1">
    <source>
        <dbReference type="SAM" id="MobiDB-lite"/>
    </source>
</evidence>
<evidence type="ECO:0000313" key="2">
    <source>
        <dbReference type="EMBL" id="TNV79766.1"/>
    </source>
</evidence>
<keyword evidence="3" id="KW-1185">Reference proteome</keyword>
<feature type="compositionally biased region" description="Basic and acidic residues" evidence="1">
    <location>
        <begin position="47"/>
        <end position="59"/>
    </location>
</feature>
<organism evidence="2 3">
    <name type="scientific">Halteria grandinella</name>
    <dbReference type="NCBI Taxonomy" id="5974"/>
    <lineage>
        <taxon>Eukaryota</taxon>
        <taxon>Sar</taxon>
        <taxon>Alveolata</taxon>
        <taxon>Ciliophora</taxon>
        <taxon>Intramacronucleata</taxon>
        <taxon>Spirotrichea</taxon>
        <taxon>Stichotrichia</taxon>
        <taxon>Sporadotrichida</taxon>
        <taxon>Halteriidae</taxon>
        <taxon>Halteria</taxon>
    </lineage>
</organism>
<name>A0A8J8NTC8_HALGN</name>
<feature type="region of interest" description="Disordered" evidence="1">
    <location>
        <begin position="1"/>
        <end position="67"/>
    </location>
</feature>
<proteinExistence type="predicted"/>